<dbReference type="GO" id="GO:0009307">
    <property type="term" value="P:DNA restriction-modification system"/>
    <property type="evidence" value="ECO:0007669"/>
    <property type="project" value="InterPro"/>
</dbReference>
<proteinExistence type="inferred from homology"/>
<dbReference type="SUPFAM" id="SSF53335">
    <property type="entry name" value="S-adenosyl-L-methionine-dependent methyltransferases"/>
    <property type="match status" value="1"/>
</dbReference>
<dbReference type="PANTHER" id="PTHR30481">
    <property type="entry name" value="DNA ADENINE METHYLASE"/>
    <property type="match status" value="1"/>
</dbReference>
<evidence type="ECO:0000256" key="6">
    <source>
        <dbReference type="ARBA" id="ARBA00047942"/>
    </source>
</evidence>
<organism evidence="8 9">
    <name type="scientific">Arcticibacter tournemirensis</name>
    <dbReference type="NCBI Taxonomy" id="699437"/>
    <lineage>
        <taxon>Bacteria</taxon>
        <taxon>Pseudomonadati</taxon>
        <taxon>Bacteroidota</taxon>
        <taxon>Sphingobacteriia</taxon>
        <taxon>Sphingobacteriales</taxon>
        <taxon>Sphingobacteriaceae</taxon>
        <taxon>Arcticibacter</taxon>
    </lineage>
</organism>
<dbReference type="InterPro" id="IPR012327">
    <property type="entry name" value="MeTrfase_D12"/>
</dbReference>
<keyword evidence="9" id="KW-1185">Reference proteome</keyword>
<dbReference type="GO" id="GO:0043565">
    <property type="term" value="F:sequence-specific DNA binding"/>
    <property type="evidence" value="ECO:0007669"/>
    <property type="project" value="TreeGrafter"/>
</dbReference>
<dbReference type="GO" id="GO:1904047">
    <property type="term" value="F:S-adenosyl-L-methionine binding"/>
    <property type="evidence" value="ECO:0007669"/>
    <property type="project" value="TreeGrafter"/>
</dbReference>
<sequence>MVRNDERTNQRNKEGSMTTDIITRASESRKKQIAFSYLGGKYYHLDWLLPLLECVNAYSFVDLFAGSFAVTLNIRPHRIMTANDINGEVVNFFMVLRDQPDELVHLLQLTPYSREEYKNARIDLSLPDIERARRFFVRAMQSKFSMGAQNHNKGWATITRDSRANLSEYISKNLNKVKNLKMLVQSLKLIQIENRDFRNVIKNYASPNTLIYADPPYPHESRTNDKDYAFEMSNEDHCELSAELHNTDAFVAVSGYDCELMNSLYGDWFLHKAPVSKRNISKSDRQECLWTNYNPKTVNRLTLF</sequence>
<dbReference type="Pfam" id="PF02086">
    <property type="entry name" value="MethyltransfD12"/>
    <property type="match status" value="1"/>
</dbReference>
<dbReference type="PANTHER" id="PTHR30481:SF4">
    <property type="entry name" value="SITE-SPECIFIC DNA-METHYLTRANSFERASE (ADENINE-SPECIFIC)"/>
    <property type="match status" value="1"/>
</dbReference>
<evidence type="ECO:0000256" key="4">
    <source>
        <dbReference type="ARBA" id="ARBA00022679"/>
    </source>
</evidence>
<evidence type="ECO:0000256" key="7">
    <source>
        <dbReference type="SAM" id="MobiDB-lite"/>
    </source>
</evidence>
<keyword evidence="5" id="KW-0949">S-adenosyl-L-methionine</keyword>
<evidence type="ECO:0000313" key="8">
    <source>
        <dbReference type="EMBL" id="KAA8483741.1"/>
    </source>
</evidence>
<comment type="catalytic activity">
    <reaction evidence="6">
        <text>a 2'-deoxyadenosine in DNA + S-adenosyl-L-methionine = an N(6)-methyl-2'-deoxyadenosine in DNA + S-adenosyl-L-homocysteine + H(+)</text>
        <dbReference type="Rhea" id="RHEA:15197"/>
        <dbReference type="Rhea" id="RHEA-COMP:12418"/>
        <dbReference type="Rhea" id="RHEA-COMP:12419"/>
        <dbReference type="ChEBI" id="CHEBI:15378"/>
        <dbReference type="ChEBI" id="CHEBI:57856"/>
        <dbReference type="ChEBI" id="CHEBI:59789"/>
        <dbReference type="ChEBI" id="CHEBI:90615"/>
        <dbReference type="ChEBI" id="CHEBI:90616"/>
        <dbReference type="EC" id="2.1.1.72"/>
    </reaction>
</comment>
<evidence type="ECO:0000256" key="1">
    <source>
        <dbReference type="ARBA" id="ARBA00006594"/>
    </source>
</evidence>
<dbReference type="PIRSF" id="PIRSF000398">
    <property type="entry name" value="M_m6A_EcoRV"/>
    <property type="match status" value="1"/>
</dbReference>
<dbReference type="Gene3D" id="3.40.50.150">
    <property type="entry name" value="Vaccinia Virus protein VP39"/>
    <property type="match status" value="1"/>
</dbReference>
<feature type="compositionally biased region" description="Basic and acidic residues" evidence="7">
    <location>
        <begin position="1"/>
        <end position="14"/>
    </location>
</feature>
<dbReference type="EC" id="2.1.1.72" evidence="2"/>
<dbReference type="GO" id="GO:0009007">
    <property type="term" value="F:site-specific DNA-methyltransferase (adenine-specific) activity"/>
    <property type="evidence" value="ECO:0007669"/>
    <property type="project" value="UniProtKB-EC"/>
</dbReference>
<dbReference type="OrthoDB" id="9805629at2"/>
<comment type="similarity">
    <text evidence="1">Belongs to the N(4)/N(6)-methyltransferase family.</text>
</comment>
<dbReference type="GO" id="GO:0032259">
    <property type="term" value="P:methylation"/>
    <property type="evidence" value="ECO:0007669"/>
    <property type="project" value="UniProtKB-KW"/>
</dbReference>
<evidence type="ECO:0000256" key="2">
    <source>
        <dbReference type="ARBA" id="ARBA00011900"/>
    </source>
</evidence>
<accession>A0A5M9HDQ1</accession>
<dbReference type="PRINTS" id="PR00505">
    <property type="entry name" value="D12N6MTFRASE"/>
</dbReference>
<feature type="region of interest" description="Disordered" evidence="7">
    <location>
        <begin position="1"/>
        <end position="21"/>
    </location>
</feature>
<dbReference type="Proteomes" id="UP000322918">
    <property type="component" value="Unassembled WGS sequence"/>
</dbReference>
<comment type="caution">
    <text evidence="8">The sequence shown here is derived from an EMBL/GenBank/DDBJ whole genome shotgun (WGS) entry which is preliminary data.</text>
</comment>
<keyword evidence="3 8" id="KW-0489">Methyltransferase</keyword>
<dbReference type="InterPro" id="IPR012263">
    <property type="entry name" value="M_m6A_EcoRV"/>
</dbReference>
<evidence type="ECO:0000256" key="5">
    <source>
        <dbReference type="ARBA" id="ARBA00022691"/>
    </source>
</evidence>
<reference evidence="8 9" key="1">
    <citation type="submission" date="2019-09" db="EMBL/GenBank/DDBJ databases">
        <title>Pararcticibacter amylolyticus gen. nov., sp. nov., isolated from a rottenly hemp rope, and reclassification of Pedobacter tournemirensis as Pararcticibacter tournemirensis comb. nov.</title>
        <authorList>
            <person name="Cai Y."/>
        </authorList>
    </citation>
    <scope>NUCLEOTIDE SEQUENCE [LARGE SCALE GENOMIC DNA]</scope>
    <source>
        <strain evidence="8 9">TF5-37.2-LB10</strain>
    </source>
</reference>
<dbReference type="GO" id="GO:0006298">
    <property type="term" value="P:mismatch repair"/>
    <property type="evidence" value="ECO:0007669"/>
    <property type="project" value="TreeGrafter"/>
</dbReference>
<dbReference type="AlphaFoldDB" id="A0A5M9HDQ1"/>
<dbReference type="Gene3D" id="1.10.1020.10">
    <property type="entry name" value="Adenine-specific Methyltransferase, Domain 2"/>
    <property type="match status" value="1"/>
</dbReference>
<name>A0A5M9HDQ1_9SPHI</name>
<gene>
    <name evidence="8" type="ORF">F1649_07585</name>
</gene>
<dbReference type="InterPro" id="IPR029063">
    <property type="entry name" value="SAM-dependent_MTases_sf"/>
</dbReference>
<protein>
    <recommendedName>
        <fullName evidence="2">site-specific DNA-methyltransferase (adenine-specific)</fullName>
        <ecNumber evidence="2">2.1.1.72</ecNumber>
    </recommendedName>
</protein>
<dbReference type="InterPro" id="IPR023095">
    <property type="entry name" value="Ade_MeTrfase_dom_2"/>
</dbReference>
<dbReference type="EMBL" id="VWNE01000010">
    <property type="protein sequence ID" value="KAA8483741.1"/>
    <property type="molecule type" value="Genomic_DNA"/>
</dbReference>
<evidence type="ECO:0000256" key="3">
    <source>
        <dbReference type="ARBA" id="ARBA00022603"/>
    </source>
</evidence>
<keyword evidence="4" id="KW-0808">Transferase</keyword>
<evidence type="ECO:0000313" key="9">
    <source>
        <dbReference type="Proteomes" id="UP000322918"/>
    </source>
</evidence>